<feature type="signal peptide" evidence="2">
    <location>
        <begin position="1"/>
        <end position="20"/>
    </location>
</feature>
<evidence type="ECO:0000313" key="4">
    <source>
        <dbReference type="Proteomes" id="UP001497497"/>
    </source>
</evidence>
<feature type="transmembrane region" description="Helical" evidence="1">
    <location>
        <begin position="269"/>
        <end position="291"/>
    </location>
</feature>
<dbReference type="AlphaFoldDB" id="A0AAV2HG86"/>
<organism evidence="3 4">
    <name type="scientific">Lymnaea stagnalis</name>
    <name type="common">Great pond snail</name>
    <name type="synonym">Helix stagnalis</name>
    <dbReference type="NCBI Taxonomy" id="6523"/>
    <lineage>
        <taxon>Eukaryota</taxon>
        <taxon>Metazoa</taxon>
        <taxon>Spiralia</taxon>
        <taxon>Lophotrochozoa</taxon>
        <taxon>Mollusca</taxon>
        <taxon>Gastropoda</taxon>
        <taxon>Heterobranchia</taxon>
        <taxon>Euthyneura</taxon>
        <taxon>Panpulmonata</taxon>
        <taxon>Hygrophila</taxon>
        <taxon>Lymnaeoidea</taxon>
        <taxon>Lymnaeidae</taxon>
        <taxon>Lymnaea</taxon>
    </lineage>
</organism>
<feature type="chain" id="PRO_5043427285" evidence="2">
    <location>
        <begin position="21"/>
        <end position="628"/>
    </location>
</feature>
<accession>A0AAV2HG86</accession>
<reference evidence="3 4" key="1">
    <citation type="submission" date="2024-04" db="EMBL/GenBank/DDBJ databases">
        <authorList>
            <consortium name="Genoscope - CEA"/>
            <person name="William W."/>
        </authorList>
    </citation>
    <scope>NUCLEOTIDE SEQUENCE [LARGE SCALE GENOMIC DNA]</scope>
</reference>
<comment type="caution">
    <text evidence="3">The sequence shown here is derived from an EMBL/GenBank/DDBJ whole genome shotgun (WGS) entry which is preliminary data.</text>
</comment>
<evidence type="ECO:0000313" key="3">
    <source>
        <dbReference type="EMBL" id="CAL1532398.1"/>
    </source>
</evidence>
<keyword evidence="2" id="KW-0732">Signal</keyword>
<name>A0AAV2HG86_LYMST</name>
<gene>
    <name evidence="3" type="ORF">GSLYS_00006477001</name>
</gene>
<evidence type="ECO:0000256" key="2">
    <source>
        <dbReference type="SAM" id="SignalP"/>
    </source>
</evidence>
<evidence type="ECO:0000256" key="1">
    <source>
        <dbReference type="SAM" id="Phobius"/>
    </source>
</evidence>
<dbReference type="Proteomes" id="UP001497497">
    <property type="component" value="Unassembled WGS sequence"/>
</dbReference>
<dbReference type="EMBL" id="CAXITT010000115">
    <property type="protein sequence ID" value="CAL1532398.1"/>
    <property type="molecule type" value="Genomic_DNA"/>
</dbReference>
<protein>
    <submittedName>
        <fullName evidence="3">Uncharacterized protein</fullName>
    </submittedName>
</protein>
<proteinExistence type="predicted"/>
<sequence>MFNLLFNTVAILLLCAFTHGQTINLYKVKQEDIGSKCVHGLISGDSVVFKAVVDYSKDPQMSYVQIYIKKTTDALPTTKEYNLQKDCYGVMTDCRHIRSHIAEITITVIATKMYSAAKIYGKLITSNSEYIDSKYLHFPKIYDVSDIKSTLIVNGKQLSTDVDKWVISVNVTEINIVCLCESQASPCLIEISTRDTTESVEGNGSAIYNTKVNQTQDIYVTIKYGACTLDRAPTTIHCSLKADQNSSTDPGPIACYMSKTFEMQGCQNAILITAAVTSISILVIIAIIYLYRHLKPSEYTKVLQRSFSDHMSPEESKTKTSLLEIKIPGKSKSLKDYTCVNNQGHENYYPVKEFEVNNIDSKYRSKQLHQLILDMADLTVSVLVSFKSKKRPQIDRTEDEMSPNNYINEKKGFRLKTGMIINLIKYSGKNSSLCPCQTCKFSGVHSSSWGKVFVLTSSTVVYDDNEAEKSCLNLFYNSHSDEAHILYGSCVSEKNAEEGWCIVECATCDSTLLDTLDATIKRCRFAMAEFNKDTPRETTMLVCIVSHPHDFPKQITMGTTKKRECVESKEYTDYTRYTYTNTTCHGSAGAFVYIHGVSDILARQFHVHLGVTGSGTNYCSIGKENTIQ</sequence>
<keyword evidence="1" id="KW-0472">Membrane</keyword>
<keyword evidence="4" id="KW-1185">Reference proteome</keyword>
<keyword evidence="1" id="KW-1133">Transmembrane helix</keyword>
<keyword evidence="1" id="KW-0812">Transmembrane</keyword>